<dbReference type="STRING" id="285458.BGM19_03055"/>
<sequence>MLVAAAITTLSVGCASSSGGGGESASTCAFMVEYDKRRYIADNTDISVGDELGAASRPPCDDTPNDNSDGKTTASSTTAYTVEGVDPALAIAVGDSPDDVRLVVIDSGKELPPEIKKMINRS</sequence>
<evidence type="ECO:0000256" key="1">
    <source>
        <dbReference type="SAM" id="MobiDB-lite"/>
    </source>
</evidence>
<dbReference type="Pfam" id="PF19797">
    <property type="entry name" value="DUF6281"/>
    <property type="match status" value="1"/>
</dbReference>
<accession>A0A1E5PK33</accession>
<gene>
    <name evidence="2" type="ORF">AS594_33585</name>
</gene>
<evidence type="ECO:0000313" key="3">
    <source>
        <dbReference type="Proteomes" id="UP000095759"/>
    </source>
</evidence>
<organism evidence="2 3">
    <name type="scientific">Streptomyces agglomeratus</name>
    <dbReference type="NCBI Taxonomy" id="285458"/>
    <lineage>
        <taxon>Bacteria</taxon>
        <taxon>Bacillati</taxon>
        <taxon>Actinomycetota</taxon>
        <taxon>Actinomycetes</taxon>
        <taxon>Kitasatosporales</taxon>
        <taxon>Streptomycetaceae</taxon>
        <taxon>Streptomyces</taxon>
    </lineage>
</organism>
<feature type="region of interest" description="Disordered" evidence="1">
    <location>
        <begin position="48"/>
        <end position="78"/>
    </location>
</feature>
<dbReference type="InterPro" id="IPR046248">
    <property type="entry name" value="DUF6281"/>
</dbReference>
<dbReference type="Proteomes" id="UP000095759">
    <property type="component" value="Unassembled WGS sequence"/>
</dbReference>
<name>A0A1E5PK33_9ACTN</name>
<feature type="compositionally biased region" description="Polar residues" evidence="1">
    <location>
        <begin position="65"/>
        <end position="78"/>
    </location>
</feature>
<protein>
    <submittedName>
        <fullName evidence="2">Uncharacterized protein</fullName>
    </submittedName>
</protein>
<evidence type="ECO:0000313" key="2">
    <source>
        <dbReference type="EMBL" id="OEJ29899.1"/>
    </source>
</evidence>
<dbReference type="AlphaFoldDB" id="A0A1E5PK33"/>
<keyword evidence="3" id="KW-1185">Reference proteome</keyword>
<dbReference type="OrthoDB" id="4254592at2"/>
<reference evidence="2 3" key="1">
    <citation type="submission" date="2016-08" db="EMBL/GenBank/DDBJ databases">
        <title>Complete genome sequence of Streptomyces agglomeratus strain 6-3-2, a novel anti-MRSA actinomycete isolated from Wuli of Tebit, China.</title>
        <authorList>
            <person name="Chen X."/>
        </authorList>
    </citation>
    <scope>NUCLEOTIDE SEQUENCE [LARGE SCALE GENOMIC DNA]</scope>
    <source>
        <strain evidence="2 3">6-3-2</strain>
    </source>
</reference>
<comment type="caution">
    <text evidence="2">The sequence shown here is derived from an EMBL/GenBank/DDBJ whole genome shotgun (WGS) entry which is preliminary data.</text>
</comment>
<dbReference type="EMBL" id="MEHJ01000001">
    <property type="protein sequence ID" value="OEJ29899.1"/>
    <property type="molecule type" value="Genomic_DNA"/>
</dbReference>
<proteinExistence type="predicted"/>